<protein>
    <submittedName>
        <fullName evidence="3">DUF2945 domain-containing protein</fullName>
    </submittedName>
</protein>
<accession>A0ABX2ISF3</accession>
<gene>
    <name evidence="3" type="ORF">HRQ87_04255</name>
</gene>
<reference evidence="3 4" key="1">
    <citation type="submission" date="2020-06" db="EMBL/GenBank/DDBJ databases">
        <title>Sulfitobacter algicola sp. nov., isolated from green algae.</title>
        <authorList>
            <person name="Wang C."/>
        </authorList>
    </citation>
    <scope>NUCLEOTIDE SEQUENCE [LARGE SCALE GENOMIC DNA]</scope>
    <source>
        <strain evidence="3 4">1151</strain>
    </source>
</reference>
<evidence type="ECO:0000259" key="2">
    <source>
        <dbReference type="Pfam" id="PF11160"/>
    </source>
</evidence>
<name>A0ABX2ISF3_9RHOB</name>
<evidence type="ECO:0000313" key="3">
    <source>
        <dbReference type="EMBL" id="NSX54010.1"/>
    </source>
</evidence>
<dbReference type="Pfam" id="PF11160">
    <property type="entry name" value="Hva1_TUDOR"/>
    <property type="match status" value="1"/>
</dbReference>
<keyword evidence="4" id="KW-1185">Reference proteome</keyword>
<dbReference type="InterPro" id="IPR021331">
    <property type="entry name" value="Hva1_TUDOR"/>
</dbReference>
<feature type="domain" description="Hypervirulence associated protein TUDOR" evidence="2">
    <location>
        <begin position="7"/>
        <end position="68"/>
    </location>
</feature>
<dbReference type="RefSeq" id="WP_174135599.1">
    <property type="nucleotide sequence ID" value="NZ_JABUFE010000002.1"/>
</dbReference>
<sequence>MSDYSKGDTVKWNWGNGTGQGEIVEKYTSDITKTLKGTEVTRNASKDDPAYLVEQNDGDQVLKSGSELSKK</sequence>
<organism evidence="3 4">
    <name type="scientific">Parasulfitobacter algicola</name>
    <dbReference type="NCBI Taxonomy" id="2614809"/>
    <lineage>
        <taxon>Bacteria</taxon>
        <taxon>Pseudomonadati</taxon>
        <taxon>Pseudomonadota</taxon>
        <taxon>Alphaproteobacteria</taxon>
        <taxon>Rhodobacterales</taxon>
        <taxon>Roseobacteraceae</taxon>
        <taxon>Parasulfitobacter</taxon>
    </lineage>
</organism>
<evidence type="ECO:0000313" key="4">
    <source>
        <dbReference type="Proteomes" id="UP000777935"/>
    </source>
</evidence>
<evidence type="ECO:0000256" key="1">
    <source>
        <dbReference type="SAM" id="MobiDB-lite"/>
    </source>
</evidence>
<dbReference type="Proteomes" id="UP000777935">
    <property type="component" value="Unassembled WGS sequence"/>
</dbReference>
<proteinExistence type="predicted"/>
<comment type="caution">
    <text evidence="3">The sequence shown here is derived from an EMBL/GenBank/DDBJ whole genome shotgun (WGS) entry which is preliminary data.</text>
</comment>
<feature type="region of interest" description="Disordered" evidence="1">
    <location>
        <begin position="40"/>
        <end position="71"/>
    </location>
</feature>
<dbReference type="EMBL" id="JABUFE010000002">
    <property type="protein sequence ID" value="NSX54010.1"/>
    <property type="molecule type" value="Genomic_DNA"/>
</dbReference>